<dbReference type="Pfam" id="PF13561">
    <property type="entry name" value="adh_short_C2"/>
    <property type="match status" value="1"/>
</dbReference>
<reference evidence="4" key="1">
    <citation type="journal article" date="2019" name="Int. J. Syst. Evol. Microbiol.">
        <title>The Global Catalogue of Microorganisms (GCM) 10K type strain sequencing project: providing services to taxonomists for standard genome sequencing and annotation.</title>
        <authorList>
            <consortium name="The Broad Institute Genomics Platform"/>
            <consortium name="The Broad Institute Genome Sequencing Center for Infectious Disease"/>
            <person name="Wu L."/>
            <person name="Ma J."/>
        </authorList>
    </citation>
    <scope>NUCLEOTIDE SEQUENCE [LARGE SCALE GENOMIC DNA]</scope>
    <source>
        <strain evidence="4">CGMCC 1.12664</strain>
    </source>
</reference>
<evidence type="ECO:0000256" key="1">
    <source>
        <dbReference type="ARBA" id="ARBA00006484"/>
    </source>
</evidence>
<dbReference type="PANTHER" id="PTHR42760">
    <property type="entry name" value="SHORT-CHAIN DEHYDROGENASES/REDUCTASES FAMILY MEMBER"/>
    <property type="match status" value="1"/>
</dbReference>
<accession>A0A917AGI2</accession>
<gene>
    <name evidence="3" type="primary">fabG</name>
    <name evidence="3" type="ORF">GCM10011360_42570</name>
</gene>
<dbReference type="SUPFAM" id="SSF51735">
    <property type="entry name" value="NAD(P)-binding Rossmann-fold domains"/>
    <property type="match status" value="1"/>
</dbReference>
<keyword evidence="2" id="KW-0560">Oxidoreductase</keyword>
<dbReference type="GO" id="GO:0016616">
    <property type="term" value="F:oxidoreductase activity, acting on the CH-OH group of donors, NAD or NADP as acceptor"/>
    <property type="evidence" value="ECO:0007669"/>
    <property type="project" value="TreeGrafter"/>
</dbReference>
<dbReference type="Proteomes" id="UP000612855">
    <property type="component" value="Unassembled WGS sequence"/>
</dbReference>
<evidence type="ECO:0000313" key="3">
    <source>
        <dbReference type="EMBL" id="GGE51107.1"/>
    </source>
</evidence>
<dbReference type="InterPro" id="IPR002347">
    <property type="entry name" value="SDR_fam"/>
</dbReference>
<dbReference type="InterPro" id="IPR020904">
    <property type="entry name" value="Sc_DH/Rdtase_CS"/>
</dbReference>
<sequence length="268" mass="27537">MPAGHGSAGISTTYIPGNLMSFIPVSGPARLDGKIAIVTGAAGGIGRATTLALAEAGATVIATDIADSAQFGSNAITYRRYDVTSRAEARSIIAETRAEHGAVDALILCAGTISHRHLVDSTDDEWRSILDVNLMGVVNPVREVFPVMAEQGFGKIVALGSIASKIGGVASGPSYVAAKSAVHGLMKWVAKNGADKGIYASVIAPGPVETPMWETVTQRAAPSPNGSVPLGRFGQPEDIAQAILFLASPASNWITGTVLDVNGGMLMD</sequence>
<dbReference type="PROSITE" id="PS00061">
    <property type="entry name" value="ADH_SHORT"/>
    <property type="match status" value="1"/>
</dbReference>
<name>A0A917AGI2_9RHOB</name>
<dbReference type="InterPro" id="IPR036291">
    <property type="entry name" value="NAD(P)-bd_dom_sf"/>
</dbReference>
<keyword evidence="4" id="KW-1185">Reference proteome</keyword>
<evidence type="ECO:0000313" key="4">
    <source>
        <dbReference type="Proteomes" id="UP000612855"/>
    </source>
</evidence>
<proteinExistence type="inferred from homology"/>
<dbReference type="PANTHER" id="PTHR42760:SF133">
    <property type="entry name" value="3-OXOACYL-[ACYL-CARRIER-PROTEIN] REDUCTASE"/>
    <property type="match status" value="1"/>
</dbReference>
<comment type="similarity">
    <text evidence="1">Belongs to the short-chain dehydrogenases/reductases (SDR) family.</text>
</comment>
<evidence type="ECO:0000256" key="2">
    <source>
        <dbReference type="ARBA" id="ARBA00023002"/>
    </source>
</evidence>
<dbReference type="PRINTS" id="PR00081">
    <property type="entry name" value="GDHRDH"/>
</dbReference>
<protein>
    <submittedName>
        <fullName evidence="3">3-oxoacyl-[acyl-carrier-protein] reductase FabG</fullName>
    </submittedName>
</protein>
<dbReference type="EMBL" id="BMFJ01000004">
    <property type="protein sequence ID" value="GGE51107.1"/>
    <property type="molecule type" value="Genomic_DNA"/>
</dbReference>
<comment type="caution">
    <text evidence="3">The sequence shown here is derived from an EMBL/GenBank/DDBJ whole genome shotgun (WGS) entry which is preliminary data.</text>
</comment>
<organism evidence="3 4">
    <name type="scientific">Primorskyibacter flagellatus</name>
    <dbReference type="NCBI Taxonomy" id="1387277"/>
    <lineage>
        <taxon>Bacteria</taxon>
        <taxon>Pseudomonadati</taxon>
        <taxon>Pseudomonadota</taxon>
        <taxon>Alphaproteobacteria</taxon>
        <taxon>Rhodobacterales</taxon>
        <taxon>Roseobacteraceae</taxon>
        <taxon>Primorskyibacter</taxon>
    </lineage>
</organism>
<dbReference type="Gene3D" id="3.40.50.720">
    <property type="entry name" value="NAD(P)-binding Rossmann-like Domain"/>
    <property type="match status" value="1"/>
</dbReference>
<dbReference type="AlphaFoldDB" id="A0A917AGI2"/>
<dbReference type="FunFam" id="3.40.50.720:FF:000084">
    <property type="entry name" value="Short-chain dehydrogenase reductase"/>
    <property type="match status" value="1"/>
</dbReference>